<comment type="caution">
    <text evidence="2">The sequence shown here is derived from an EMBL/GenBank/DDBJ whole genome shotgun (WGS) entry which is preliminary data.</text>
</comment>
<protein>
    <submittedName>
        <fullName evidence="2">Uncharacterized protein</fullName>
    </submittedName>
</protein>
<organism evidence="2 3">
    <name type="scientific">Elysia crispata</name>
    <name type="common">lettuce slug</name>
    <dbReference type="NCBI Taxonomy" id="231223"/>
    <lineage>
        <taxon>Eukaryota</taxon>
        <taxon>Metazoa</taxon>
        <taxon>Spiralia</taxon>
        <taxon>Lophotrochozoa</taxon>
        <taxon>Mollusca</taxon>
        <taxon>Gastropoda</taxon>
        <taxon>Heterobranchia</taxon>
        <taxon>Euthyneura</taxon>
        <taxon>Panpulmonata</taxon>
        <taxon>Sacoglossa</taxon>
        <taxon>Placobranchoidea</taxon>
        <taxon>Plakobranchidae</taxon>
        <taxon>Elysia</taxon>
    </lineage>
</organism>
<keyword evidence="1" id="KW-1133">Transmembrane helix</keyword>
<reference evidence="2" key="1">
    <citation type="journal article" date="2023" name="G3 (Bethesda)">
        <title>A reference genome for the long-term kleptoplast-retaining sea slug Elysia crispata morphotype clarki.</title>
        <authorList>
            <person name="Eastman K.E."/>
            <person name="Pendleton A.L."/>
            <person name="Shaikh M.A."/>
            <person name="Suttiyut T."/>
            <person name="Ogas R."/>
            <person name="Tomko P."/>
            <person name="Gavelis G."/>
            <person name="Widhalm J.R."/>
            <person name="Wisecaver J.H."/>
        </authorList>
    </citation>
    <scope>NUCLEOTIDE SEQUENCE</scope>
    <source>
        <strain evidence="2">ECLA1</strain>
    </source>
</reference>
<name>A0AAE0ZET6_9GAST</name>
<keyword evidence="3" id="KW-1185">Reference proteome</keyword>
<evidence type="ECO:0000313" key="3">
    <source>
        <dbReference type="Proteomes" id="UP001283361"/>
    </source>
</evidence>
<gene>
    <name evidence="2" type="ORF">RRG08_016898</name>
</gene>
<evidence type="ECO:0000313" key="2">
    <source>
        <dbReference type="EMBL" id="KAK3768003.1"/>
    </source>
</evidence>
<feature type="transmembrane region" description="Helical" evidence="1">
    <location>
        <begin position="43"/>
        <end position="61"/>
    </location>
</feature>
<evidence type="ECO:0000256" key="1">
    <source>
        <dbReference type="SAM" id="Phobius"/>
    </source>
</evidence>
<dbReference type="EMBL" id="JAWDGP010004080">
    <property type="protein sequence ID" value="KAK3768003.1"/>
    <property type="molecule type" value="Genomic_DNA"/>
</dbReference>
<sequence>MCVSPSFGGAVQDENLLCPSGHTVIERVVYLEPTARPKKTHESVAYTSFGILLSFMGLVNLKMKILIPSRLSGEERRYRVPLRVAQSHIQNI</sequence>
<accession>A0AAE0ZET6</accession>
<proteinExistence type="predicted"/>
<keyword evidence="1" id="KW-0472">Membrane</keyword>
<keyword evidence="1" id="KW-0812">Transmembrane</keyword>
<dbReference type="Proteomes" id="UP001283361">
    <property type="component" value="Unassembled WGS sequence"/>
</dbReference>
<dbReference type="AlphaFoldDB" id="A0AAE0ZET6"/>